<evidence type="ECO:0000313" key="2">
    <source>
        <dbReference type="Proteomes" id="UP000664109"/>
    </source>
</evidence>
<dbReference type="RefSeq" id="WP_205372175.1">
    <property type="nucleotide sequence ID" value="NZ_JAFEJA010000001.1"/>
</dbReference>
<dbReference type="SUPFAM" id="SSF48452">
    <property type="entry name" value="TPR-like"/>
    <property type="match status" value="2"/>
</dbReference>
<dbReference type="Proteomes" id="UP000664109">
    <property type="component" value="Unassembled WGS sequence"/>
</dbReference>
<dbReference type="Gene3D" id="1.25.40.10">
    <property type="entry name" value="Tetratricopeptide repeat domain"/>
    <property type="match status" value="1"/>
</dbReference>
<gene>
    <name evidence="1" type="ORF">JE024_03655</name>
</gene>
<dbReference type="SMART" id="SM00028">
    <property type="entry name" value="TPR"/>
    <property type="match status" value="5"/>
</dbReference>
<proteinExistence type="predicted"/>
<dbReference type="EMBL" id="JAFEJA010000001">
    <property type="protein sequence ID" value="MBM9617845.1"/>
    <property type="molecule type" value="Genomic_DNA"/>
</dbReference>
<protein>
    <submittedName>
        <fullName evidence="1">Tetratricopeptide repeat protein</fullName>
    </submittedName>
</protein>
<keyword evidence="2" id="KW-1185">Reference proteome</keyword>
<accession>A0ABS2UJX1</accession>
<evidence type="ECO:0000313" key="1">
    <source>
        <dbReference type="EMBL" id="MBM9617845.1"/>
    </source>
</evidence>
<name>A0ABS2UJX1_9ACTN</name>
<reference evidence="1 2" key="1">
    <citation type="journal article" date="2016" name="Arch. Microbiol.">
        <title>Streptomyces zhihengii sp. nov., isolated from rhizospheric soil of Psammosilene tunicoides.</title>
        <authorList>
            <person name="Huang M.J."/>
            <person name="Fei J.J."/>
            <person name="Salam N."/>
            <person name="Kim C.J."/>
            <person name="Hozzein W.N."/>
            <person name="Xiao M."/>
            <person name="Huang H.Q."/>
            <person name="Li W.J."/>
        </authorList>
    </citation>
    <scope>NUCLEOTIDE SEQUENCE [LARGE SCALE GENOMIC DNA]</scope>
    <source>
        <strain evidence="1 2">YIM T102</strain>
    </source>
</reference>
<dbReference type="InterPro" id="IPR011990">
    <property type="entry name" value="TPR-like_helical_dom_sf"/>
</dbReference>
<sequence>MTSAPTPDEIRRALWENRSAPNGPLRNARGEELVAAAEASGDRDLLRAALFGVIQAYEYSTERGKMMVPFARLMREWDEDPSAFDAHDTHTFHWLFKWVSSGMITLPEMPLATMEKWLAEMERRYRTAGHSERAVRQAEFELADHVGDTARAATAFAAWTAAERDSMANCHACELNDQGTYRVDQGDDERALATWAPVLDGSTACMEEPHRVLALSLLPLVRTGRLDEARANHLRGYRMAKGNESLLASVGKHIEFCALTGNEARGLELLAEHAAHLGTEGDPGNPWTRLQLSGGALVLLRRLVALGLAGQPAVPYEGRPHTVGELHDALAALTASLAAAFDRRNGNDAVSSWLRRRLEAEPLTDRLPLGVGTAHPVVRPVATPVVPAAADIAGEDVTALVARARELRATGHPATTALWERVGAALERTGTEPDALLAVELREHRALAAGRAGAPDARAGFEEVAAGFRAAGEESRAALNDLRTVYAALDGGAAPEEVLGLLDTAAGSARALDTAHPERTRRIATAEMTGARLAVVLAPDEDGHEHGETHARFEAALAAFVEEYGAAADVSDLVAEAEQIRADRAWQTGDGESADALYASAVRRCTDADRPWDAAEPLTRRAQLRMAFGHPADAEEFAREALVLGAELADPERLGRIRLTLAEALLAQDGKEAEGAEHALEAAHWFDEAGHSDGAGAFARLTLAQAYAGAGRSAEAAEVLESALPALPALVGHGDDAAVRARDTLARCLRDLGDHRGAAEQYLLAADVTKGWDDDRPHAQAATLAAESLAAAGMTGEAVAAYRRAIDLWRAVGEAVLLARALRSLAWLHAGDGEPEAARSLMDEALAAVADGDEPSHLLERARTWTQTAELLLDGLDGVDEDADDDEGEGAADGPDSDAALTAAIAAREHGAAVRREALALLDRAAPAFAALGEPALDERVRCVVRAAWTESELDLPAEAAGRVRALMADVSVLGDGPAAAHLPRLERTLSHLSG</sequence>
<dbReference type="InterPro" id="IPR019734">
    <property type="entry name" value="TPR_rpt"/>
</dbReference>
<comment type="caution">
    <text evidence="1">The sequence shown here is derived from an EMBL/GenBank/DDBJ whole genome shotgun (WGS) entry which is preliminary data.</text>
</comment>
<organism evidence="1 2">
    <name type="scientific">Streptomyces zhihengii</name>
    <dbReference type="NCBI Taxonomy" id="1818004"/>
    <lineage>
        <taxon>Bacteria</taxon>
        <taxon>Bacillati</taxon>
        <taxon>Actinomycetota</taxon>
        <taxon>Actinomycetes</taxon>
        <taxon>Kitasatosporales</taxon>
        <taxon>Streptomycetaceae</taxon>
        <taxon>Streptomyces</taxon>
    </lineage>
</organism>